<dbReference type="RefSeq" id="WP_344902585.1">
    <property type="nucleotide sequence ID" value="NZ_BAABAS010000020.1"/>
</dbReference>
<dbReference type="EMBL" id="BAABAS010000020">
    <property type="protein sequence ID" value="GAA4238912.1"/>
    <property type="molecule type" value="Genomic_DNA"/>
</dbReference>
<keyword evidence="2" id="KW-1133">Transmembrane helix</keyword>
<sequence length="146" mass="15159">MDTPLGTRPLPPVTETEPVFVDATGGRARFGRRLGLAAGAVLVVFTGAVGIGLATGPNVPLTPWSEPSTRPSVRLSRPATPTERPDGRRAAASPEPARRPARTAPAAPPAKPSAADPAPPRTTTTPTRPGRSQASPPAWGRKKKNR</sequence>
<keyword evidence="2" id="KW-0472">Membrane</keyword>
<gene>
    <name evidence="3" type="ORF">GCM10022254_56840</name>
</gene>
<evidence type="ECO:0000313" key="4">
    <source>
        <dbReference type="Proteomes" id="UP001501710"/>
    </source>
</evidence>
<reference evidence="4" key="1">
    <citation type="journal article" date="2019" name="Int. J. Syst. Evol. Microbiol.">
        <title>The Global Catalogue of Microorganisms (GCM) 10K type strain sequencing project: providing services to taxonomists for standard genome sequencing and annotation.</title>
        <authorList>
            <consortium name="The Broad Institute Genomics Platform"/>
            <consortium name="The Broad Institute Genome Sequencing Center for Infectious Disease"/>
            <person name="Wu L."/>
            <person name="Ma J."/>
        </authorList>
    </citation>
    <scope>NUCLEOTIDE SEQUENCE [LARGE SCALE GENOMIC DNA]</scope>
    <source>
        <strain evidence="4">JCM 17440</strain>
    </source>
</reference>
<evidence type="ECO:0000313" key="3">
    <source>
        <dbReference type="EMBL" id="GAA4238912.1"/>
    </source>
</evidence>
<proteinExistence type="predicted"/>
<feature type="transmembrane region" description="Helical" evidence="2">
    <location>
        <begin position="34"/>
        <end position="54"/>
    </location>
</feature>
<keyword evidence="4" id="KW-1185">Reference proteome</keyword>
<protein>
    <submittedName>
        <fullName evidence="3">Uncharacterized protein</fullName>
    </submittedName>
</protein>
<comment type="caution">
    <text evidence="3">The sequence shown here is derived from an EMBL/GenBank/DDBJ whole genome shotgun (WGS) entry which is preliminary data.</text>
</comment>
<dbReference type="Proteomes" id="UP001501710">
    <property type="component" value="Unassembled WGS sequence"/>
</dbReference>
<name>A0ABP8CG63_9ACTN</name>
<feature type="region of interest" description="Disordered" evidence="1">
    <location>
        <begin position="52"/>
        <end position="146"/>
    </location>
</feature>
<keyword evidence="2" id="KW-0812">Transmembrane</keyword>
<organism evidence="3 4">
    <name type="scientific">Actinomadura meridiana</name>
    <dbReference type="NCBI Taxonomy" id="559626"/>
    <lineage>
        <taxon>Bacteria</taxon>
        <taxon>Bacillati</taxon>
        <taxon>Actinomycetota</taxon>
        <taxon>Actinomycetes</taxon>
        <taxon>Streptosporangiales</taxon>
        <taxon>Thermomonosporaceae</taxon>
        <taxon>Actinomadura</taxon>
    </lineage>
</organism>
<evidence type="ECO:0000256" key="1">
    <source>
        <dbReference type="SAM" id="MobiDB-lite"/>
    </source>
</evidence>
<evidence type="ECO:0000256" key="2">
    <source>
        <dbReference type="SAM" id="Phobius"/>
    </source>
</evidence>
<accession>A0ABP8CG63</accession>
<feature type="compositionally biased region" description="Low complexity" evidence="1">
    <location>
        <begin position="112"/>
        <end position="129"/>
    </location>
</feature>